<reference evidence="2 3" key="1">
    <citation type="submission" date="2016-03" db="EMBL/GenBank/DDBJ databases">
        <authorList>
            <person name="Ploux O."/>
        </authorList>
    </citation>
    <scope>NUCLEOTIDE SEQUENCE [LARGE SCALE GENOMIC DNA]</scope>
    <source>
        <strain evidence="2 3">R-45370</strain>
    </source>
</reference>
<organism evidence="2 3">
    <name type="scientific">Methylomonas lenta</name>
    <dbReference type="NCBI Taxonomy" id="980561"/>
    <lineage>
        <taxon>Bacteria</taxon>
        <taxon>Pseudomonadati</taxon>
        <taxon>Pseudomonadota</taxon>
        <taxon>Gammaproteobacteria</taxon>
        <taxon>Methylococcales</taxon>
        <taxon>Methylococcaceae</taxon>
        <taxon>Methylomonas</taxon>
    </lineage>
</organism>
<name>A0A177NR10_9GAMM</name>
<accession>A0A177NR10</accession>
<dbReference type="AlphaFoldDB" id="A0A177NR10"/>
<dbReference type="Gene3D" id="3.40.50.300">
    <property type="entry name" value="P-loop containing nucleotide triphosphate hydrolases"/>
    <property type="match status" value="2"/>
</dbReference>
<dbReference type="GO" id="GO:0016787">
    <property type="term" value="F:hydrolase activity"/>
    <property type="evidence" value="ECO:0007669"/>
    <property type="project" value="InterPro"/>
</dbReference>
<dbReference type="Proteomes" id="UP000078476">
    <property type="component" value="Unassembled WGS sequence"/>
</dbReference>
<proteinExistence type="predicted"/>
<dbReference type="GO" id="GO:0003677">
    <property type="term" value="F:DNA binding"/>
    <property type="evidence" value="ECO:0007669"/>
    <property type="project" value="InterPro"/>
</dbReference>
<evidence type="ECO:0000313" key="2">
    <source>
        <dbReference type="EMBL" id="OAI20341.1"/>
    </source>
</evidence>
<dbReference type="Pfam" id="PF04851">
    <property type="entry name" value="ResIII"/>
    <property type="match status" value="1"/>
</dbReference>
<protein>
    <recommendedName>
        <fullName evidence="1">Helicase/UvrB N-terminal domain-containing protein</fullName>
    </recommendedName>
</protein>
<dbReference type="STRING" id="980561.A1359_21120"/>
<dbReference type="InterPro" id="IPR027417">
    <property type="entry name" value="P-loop_NTPase"/>
</dbReference>
<dbReference type="InterPro" id="IPR006935">
    <property type="entry name" value="Helicase/UvrB_N"/>
</dbReference>
<evidence type="ECO:0000259" key="1">
    <source>
        <dbReference type="Pfam" id="PF04851"/>
    </source>
</evidence>
<keyword evidence="3" id="KW-1185">Reference proteome</keyword>
<gene>
    <name evidence="2" type="ORF">A1359_21120</name>
</gene>
<dbReference type="RefSeq" id="WP_083960474.1">
    <property type="nucleotide sequence ID" value="NZ_LUUI01000049.1"/>
</dbReference>
<feature type="domain" description="Helicase/UvrB N-terminal" evidence="1">
    <location>
        <begin position="40"/>
        <end position="201"/>
    </location>
</feature>
<dbReference type="SUPFAM" id="SSF52540">
    <property type="entry name" value="P-loop containing nucleoside triphosphate hydrolases"/>
    <property type="match status" value="1"/>
</dbReference>
<sequence length="768" mass="86065">MELFPFQIGAATEIADKYATYAQDPLMKTRTCMVPFYQNLSSITGSGKTLILADAIAQIRSHLPTEPIVLWLSKGKVVVWQTYTNLSAGKYSELVSGFTVKPLMECGHSDIESPTSGLILVATVGKFNQRDKEEGGRKIYQLALDLSDMSLWEMLKQRRDSAGRRRPFIVVYDEGHNLSNQQTELLLELEPDALIAASATMRIPEALSSTISRLRQDKKWNDHHFVTAVKSSNVVQSGLVKQHILLGGYVTPMEIAIDEMLDSMHRTEASAAHLGLPFQPKAIYVSNTNMVSGKGNVDIVHTPFKNRQARPILIWRHLVESHKIDPAKIAVYCNLKFDPKFPPPPGFNLFAGGDSDYDKFIAGDFQHIIFNLTLQEGWDDPACYFAYIDKDMGSKEQVTQIVGRVLRQPQALHYSDPNLNTAHFYIRTDEKSVFEEVLHEVRSKIAAEAPEINLTVFTGNKGTASRLEVPPKKVRQLPEVSIDSHYAITPIKKIISAIHDYKNNTVETVGKGGRIQILQTIGVQGKEHEEWVEVEHSNRVTARWVFTREIQKTYAKAVNLCDIEETKFDALVEYNSPAAEHIKEAARKVVAAYIEHSSVIQNFVNPIEVPALPVDPAKVTNFNFALHESYSDLNGLEKEFANAIDKTQRVWFRNTSRGLFEIPLLTSGGTKNFNPDFVVWMDKAIIAIDTKGDHLIVGDAGRKLFFINKTGNGADLIIRLVTRGTWNDHIEKTDAVGFTVWGLRQGKPHPLHADSVNDAVEMCLRPQA</sequence>
<dbReference type="EMBL" id="LUUI01000049">
    <property type="protein sequence ID" value="OAI20341.1"/>
    <property type="molecule type" value="Genomic_DNA"/>
</dbReference>
<dbReference type="GO" id="GO:0005524">
    <property type="term" value="F:ATP binding"/>
    <property type="evidence" value="ECO:0007669"/>
    <property type="project" value="InterPro"/>
</dbReference>
<dbReference type="OrthoDB" id="9804145at2"/>
<evidence type="ECO:0000313" key="3">
    <source>
        <dbReference type="Proteomes" id="UP000078476"/>
    </source>
</evidence>
<comment type="caution">
    <text evidence="2">The sequence shown here is derived from an EMBL/GenBank/DDBJ whole genome shotgun (WGS) entry which is preliminary data.</text>
</comment>